<accession>A0AAE1U6Z5</accession>
<comment type="caution">
    <text evidence="2">The sequence shown here is derived from an EMBL/GenBank/DDBJ whole genome shotgun (WGS) entry which is preliminary data.</text>
</comment>
<protein>
    <recommendedName>
        <fullName evidence="4">NACHT domain-containing protein</fullName>
    </recommendedName>
</protein>
<keyword evidence="3" id="KW-1185">Reference proteome</keyword>
<evidence type="ECO:0000313" key="3">
    <source>
        <dbReference type="Proteomes" id="UP001292094"/>
    </source>
</evidence>
<feature type="region of interest" description="Disordered" evidence="1">
    <location>
        <begin position="83"/>
        <end position="109"/>
    </location>
</feature>
<evidence type="ECO:0000256" key="1">
    <source>
        <dbReference type="SAM" id="MobiDB-lite"/>
    </source>
</evidence>
<reference evidence="2" key="1">
    <citation type="submission" date="2023-11" db="EMBL/GenBank/DDBJ databases">
        <title>Genome assemblies of two species of porcelain crab, Petrolisthes cinctipes and Petrolisthes manimaculis (Anomura: Porcellanidae).</title>
        <authorList>
            <person name="Angst P."/>
        </authorList>
    </citation>
    <scope>NUCLEOTIDE SEQUENCE</scope>
    <source>
        <strain evidence="2">PB745_02</strain>
        <tissue evidence="2">Gill</tissue>
    </source>
</reference>
<dbReference type="SUPFAM" id="SSF52540">
    <property type="entry name" value="P-loop containing nucleoside triphosphate hydrolases"/>
    <property type="match status" value="1"/>
</dbReference>
<organism evidence="2 3">
    <name type="scientific">Petrolisthes manimaculis</name>
    <dbReference type="NCBI Taxonomy" id="1843537"/>
    <lineage>
        <taxon>Eukaryota</taxon>
        <taxon>Metazoa</taxon>
        <taxon>Ecdysozoa</taxon>
        <taxon>Arthropoda</taxon>
        <taxon>Crustacea</taxon>
        <taxon>Multicrustacea</taxon>
        <taxon>Malacostraca</taxon>
        <taxon>Eumalacostraca</taxon>
        <taxon>Eucarida</taxon>
        <taxon>Decapoda</taxon>
        <taxon>Pleocyemata</taxon>
        <taxon>Anomura</taxon>
        <taxon>Galatheoidea</taxon>
        <taxon>Porcellanidae</taxon>
        <taxon>Petrolisthes</taxon>
    </lineage>
</organism>
<sequence length="1298" mass="150628">MAGREAAIAVYNQTPLFLFLQDVICPELACIVVDEFRNTGFIVNEKKGEHSKPTHPNQQSYSSIWLKNLFEFLKMVEKKGKREEDRLRKQMRRNQQAQDEDEEGRGTPRVLHIKNLNSNEAILQEVTVQQLMDGDDQAVMILQTLDVSFLLHLLGNEIIQFRLSEAVLEALTEIKKQRNEMIHGNQSSKPSVEEALQKLCTSISDLLASRGKSFNFVEEKKEQCRSHTEVRYPQLHRKVFQRLQTEVNSIYEDPPFSVYPQVKYFGRNGENENVKDNLQNFVGRQCKSKAQQENQHPLVLHGSSGVGKTALVTQLTADLTKEANSAKDHQDLLVLHLNPLCRKMKQDEFWKQVGKDMERMAPKSLEEYGAENLVRVLKIYSEHILFVADWNVHQLKEIQCGVTLGTWLITHCGTPESPHPPNTLAVLSLTQPQVEEMLKSLSGSSEEIISKYQECSYKGMLTSPDIINVFSKVDRCMHFCQLLDKYVKSKAPSAINNPEELLKLGKVAFDMVRVNGGKYYSENFNEIQADVWKPFLVQEGEWNKAKAQFAFKYRVVEDFLMAKYVLQNPDATCRMWLKQYPLFKRVFRFVSSIWCENPDSIQQNLLHMKDYLSQLMDISPEHGPDAMEVDEPKLKNNFTKWTFLMTLAEDCQYQSDVIRLLAELLARKTTWHFKCRLLKEEVVKKLRFVLREVVLTQKLTVKLESGWNTDIITRLWRELSTLTNIHAQASVQISINLTESHPSFYIDKLRNLARALTLSDSSRDSHLKVIKYVGPLSCSKISRFLHHPSMQKLKELDVCVFDQPTLAEVLACKGLDDLLYVDVKFAFWRSNENTHSEESRLEISQSVPVYLTFKYFPGLQDLLRKICFPQRLSYLSIRRIFIHKNFKLDFSAFTGLSCLFLQFIPGSMEPIPNIQSSPQPIEFMDVEGRWENQNSDDDQAKQMPRRDWAKILTQNLEVPKGLQRLMLRNAMFCDDTNHFLLSQYFKKSKVKRFLMLDTDLTVAGANNLFRDLTSPPRTYDDDLSPNFKRKCTISSPPNSLLRTLPKLKQPRKSAEEREKLKVDENGRVLKNELIVSSKHAKCFLCQCSPCSCCNFNIKDYWNRLKETVLQVNMIYQVPEWRFNFSNDSCKLTVNVNACKDLRIQCRLTRLDDDTLANPSEYEWLNKFFNETLVNAQFITLIDTQLTHQGAITLAKKVWKGKETKGTPDPFSLTVCSLRHPSRREDDKYSNLVTFLKHDIEKGNDHTLVQFQFKCCCHDCCSNDKRKRSEYHLRKTYHGDIRLNNEFIYSISPRKPRLR</sequence>
<dbReference type="InterPro" id="IPR027417">
    <property type="entry name" value="P-loop_NTPase"/>
</dbReference>
<dbReference type="EMBL" id="JAWZYT010001889">
    <property type="protein sequence ID" value="KAK4308465.1"/>
    <property type="molecule type" value="Genomic_DNA"/>
</dbReference>
<gene>
    <name evidence="2" type="ORF">Pmani_019833</name>
</gene>
<dbReference type="Proteomes" id="UP001292094">
    <property type="component" value="Unassembled WGS sequence"/>
</dbReference>
<name>A0AAE1U6Z5_9EUCA</name>
<evidence type="ECO:0000313" key="2">
    <source>
        <dbReference type="EMBL" id="KAK4308465.1"/>
    </source>
</evidence>
<proteinExistence type="predicted"/>
<dbReference type="Gene3D" id="3.40.50.300">
    <property type="entry name" value="P-loop containing nucleotide triphosphate hydrolases"/>
    <property type="match status" value="1"/>
</dbReference>
<evidence type="ECO:0008006" key="4">
    <source>
        <dbReference type="Google" id="ProtNLM"/>
    </source>
</evidence>